<accession>A0ABY6Q1C5</accession>
<gene>
    <name evidence="2" type="ORF">NEH16_32745</name>
</gene>
<keyword evidence="3" id="KW-1185">Reference proteome</keyword>
<feature type="region of interest" description="Disordered" evidence="1">
    <location>
        <begin position="1"/>
        <end position="29"/>
    </location>
</feature>
<dbReference type="RefSeq" id="WP_265546772.1">
    <property type="nucleotide sequence ID" value="NZ_CP098740.1"/>
</dbReference>
<proteinExistence type="predicted"/>
<evidence type="ECO:0000256" key="1">
    <source>
        <dbReference type="SAM" id="MobiDB-lite"/>
    </source>
</evidence>
<evidence type="ECO:0000313" key="2">
    <source>
        <dbReference type="EMBL" id="UZK58211.1"/>
    </source>
</evidence>
<dbReference type="EMBL" id="CP098740">
    <property type="protein sequence ID" value="UZK58211.1"/>
    <property type="molecule type" value="Genomic_DNA"/>
</dbReference>
<protein>
    <submittedName>
        <fullName evidence="2">Uncharacterized protein</fullName>
    </submittedName>
</protein>
<dbReference type="Proteomes" id="UP001164963">
    <property type="component" value="Chromosome"/>
</dbReference>
<evidence type="ECO:0000313" key="3">
    <source>
        <dbReference type="Proteomes" id="UP001164963"/>
    </source>
</evidence>
<feature type="compositionally biased region" description="Basic and acidic residues" evidence="1">
    <location>
        <begin position="1"/>
        <end position="15"/>
    </location>
</feature>
<sequence length="60" mass="6340">MRFHITRSDADRNADSTDNGGEVPDLSGATINGGVFGGTNHGIRGGVFHGRIIVEDDDNK</sequence>
<name>A0ABY6Q1C5_9ACTN</name>
<organism evidence="2 3">
    <name type="scientific">Streptomyces drozdowiczii</name>
    <dbReference type="NCBI Taxonomy" id="202862"/>
    <lineage>
        <taxon>Bacteria</taxon>
        <taxon>Bacillati</taxon>
        <taxon>Actinomycetota</taxon>
        <taxon>Actinomycetes</taxon>
        <taxon>Kitasatosporales</taxon>
        <taxon>Streptomycetaceae</taxon>
        <taxon>Streptomyces</taxon>
    </lineage>
</organism>
<reference evidence="2" key="1">
    <citation type="journal article" date="2022" name="Front. Microbiol.">
        <title>Mirubactin C rescues the lethal effect of cell wall biosynthesis mutations in Bacillus subtilis.</title>
        <authorList>
            <person name="Kepplinger B."/>
            <person name="Wen X."/>
            <person name="Tyler A.R."/>
            <person name="Kim B.Y."/>
            <person name="Brown J."/>
            <person name="Banks P."/>
            <person name="Dashti Y."/>
            <person name="Mackenzie E.S."/>
            <person name="Wills C."/>
            <person name="Kawai Y."/>
            <person name="Waldron K.J."/>
            <person name="Allenby N.E.E."/>
            <person name="Wu L.J."/>
            <person name="Hall M.J."/>
            <person name="Errington J."/>
        </authorList>
    </citation>
    <scope>NUCLEOTIDE SEQUENCE</scope>
    <source>
        <strain evidence="2">MDA8-470</strain>
    </source>
</reference>